<evidence type="ECO:0000256" key="4">
    <source>
        <dbReference type="ARBA" id="ARBA00022475"/>
    </source>
</evidence>
<dbReference type="InterPro" id="IPR027417">
    <property type="entry name" value="P-loop_NTPase"/>
</dbReference>
<dbReference type="CDD" id="cd03257">
    <property type="entry name" value="ABC_NikE_OppD_transporters"/>
    <property type="match status" value="1"/>
</dbReference>
<dbReference type="InterPro" id="IPR013563">
    <property type="entry name" value="Oligopep_ABC_C"/>
</dbReference>
<keyword evidence="4" id="KW-1003">Cell membrane</keyword>
<dbReference type="InterPro" id="IPR003439">
    <property type="entry name" value="ABC_transporter-like_ATP-bd"/>
</dbReference>
<gene>
    <name evidence="9" type="ORF">QO033_03605</name>
</gene>
<keyword evidence="10" id="KW-1185">Reference proteome</keyword>
<keyword evidence="5" id="KW-0547">Nucleotide-binding</keyword>
<accession>A0ABT7EWN2</accession>
<dbReference type="Pfam" id="PF00005">
    <property type="entry name" value="ABC_tran"/>
    <property type="match status" value="1"/>
</dbReference>
<dbReference type="Proteomes" id="UP001243757">
    <property type="component" value="Unassembled WGS sequence"/>
</dbReference>
<comment type="subcellular location">
    <subcellularLocation>
        <location evidence="1">Cell inner membrane</location>
        <topology evidence="1">Peripheral membrane protein</topology>
    </subcellularLocation>
</comment>
<dbReference type="PANTHER" id="PTHR43297:SF2">
    <property type="entry name" value="DIPEPTIDE TRANSPORT ATP-BINDING PROTEIN DPPD"/>
    <property type="match status" value="1"/>
</dbReference>
<dbReference type="GO" id="GO:0005524">
    <property type="term" value="F:ATP binding"/>
    <property type="evidence" value="ECO:0007669"/>
    <property type="project" value="UniProtKB-KW"/>
</dbReference>
<dbReference type="PANTHER" id="PTHR43297">
    <property type="entry name" value="OLIGOPEPTIDE TRANSPORT ATP-BINDING PROTEIN APPD"/>
    <property type="match status" value="1"/>
</dbReference>
<evidence type="ECO:0000313" key="10">
    <source>
        <dbReference type="Proteomes" id="UP001243757"/>
    </source>
</evidence>
<name>A0ABT7EWN2_9RHOB</name>
<dbReference type="Pfam" id="PF08352">
    <property type="entry name" value="oligo_HPY"/>
    <property type="match status" value="1"/>
</dbReference>
<dbReference type="InterPro" id="IPR017871">
    <property type="entry name" value="ABC_transporter-like_CS"/>
</dbReference>
<proteinExistence type="inferred from homology"/>
<evidence type="ECO:0000256" key="7">
    <source>
        <dbReference type="ARBA" id="ARBA00023136"/>
    </source>
</evidence>
<organism evidence="9 10">
    <name type="scientific">Pseudodonghicola flavimaris</name>
    <dbReference type="NCBI Taxonomy" id="3050036"/>
    <lineage>
        <taxon>Bacteria</taxon>
        <taxon>Pseudomonadati</taxon>
        <taxon>Pseudomonadota</taxon>
        <taxon>Alphaproteobacteria</taxon>
        <taxon>Rhodobacterales</taxon>
        <taxon>Paracoccaceae</taxon>
        <taxon>Pseudodonghicola</taxon>
    </lineage>
</organism>
<dbReference type="InterPro" id="IPR050388">
    <property type="entry name" value="ABC_Ni/Peptide_Import"/>
</dbReference>
<evidence type="ECO:0000256" key="5">
    <source>
        <dbReference type="ARBA" id="ARBA00022741"/>
    </source>
</evidence>
<dbReference type="SMART" id="SM00382">
    <property type="entry name" value="AAA"/>
    <property type="match status" value="1"/>
</dbReference>
<dbReference type="Gene3D" id="3.40.50.300">
    <property type="entry name" value="P-loop containing nucleotide triphosphate hydrolases"/>
    <property type="match status" value="1"/>
</dbReference>
<dbReference type="PROSITE" id="PS50893">
    <property type="entry name" value="ABC_TRANSPORTER_2"/>
    <property type="match status" value="1"/>
</dbReference>
<dbReference type="RefSeq" id="WP_284479564.1">
    <property type="nucleotide sequence ID" value="NZ_JASNJD010000002.1"/>
</dbReference>
<dbReference type="SUPFAM" id="SSF52540">
    <property type="entry name" value="P-loop containing nucleoside triphosphate hydrolases"/>
    <property type="match status" value="1"/>
</dbReference>
<dbReference type="EMBL" id="JASNJD010000002">
    <property type="protein sequence ID" value="MDK3016746.1"/>
    <property type="molecule type" value="Genomic_DNA"/>
</dbReference>
<evidence type="ECO:0000259" key="8">
    <source>
        <dbReference type="PROSITE" id="PS50893"/>
    </source>
</evidence>
<comment type="caution">
    <text evidence="9">The sequence shown here is derived from an EMBL/GenBank/DDBJ whole genome shotgun (WGS) entry which is preliminary data.</text>
</comment>
<evidence type="ECO:0000256" key="2">
    <source>
        <dbReference type="ARBA" id="ARBA00005417"/>
    </source>
</evidence>
<evidence type="ECO:0000256" key="3">
    <source>
        <dbReference type="ARBA" id="ARBA00022448"/>
    </source>
</evidence>
<reference evidence="9 10" key="1">
    <citation type="submission" date="2023-05" db="EMBL/GenBank/DDBJ databases">
        <title>Pseudodonghicola sp. nov.</title>
        <authorList>
            <person name="Huang J."/>
        </authorList>
    </citation>
    <scope>NUCLEOTIDE SEQUENCE [LARGE SCALE GENOMIC DNA]</scope>
    <source>
        <strain evidence="9 10">IC7</strain>
    </source>
</reference>
<dbReference type="NCBIfam" id="TIGR01727">
    <property type="entry name" value="oligo_HPY"/>
    <property type="match status" value="1"/>
</dbReference>
<evidence type="ECO:0000256" key="6">
    <source>
        <dbReference type="ARBA" id="ARBA00022840"/>
    </source>
</evidence>
<dbReference type="InterPro" id="IPR003593">
    <property type="entry name" value="AAA+_ATPase"/>
</dbReference>
<keyword evidence="7" id="KW-0472">Membrane</keyword>
<sequence length="322" mass="34908">MIEVQDLSVRFGEAEALRRISLTLTPGERLGLVGESGSGKSMLGLALMGMLPEQAAMSGRLTIDAHDLSGAADREWREMRARKVAMIFQEPMMALNPLRRVGDTVMEPLRLHLGLSKSDARRRALELFEETGIQDPEEKLRQYPHELSGGQRQRVLIALALACDPGILIADEPTTALDAHVALRITDLLTRLARDRGMMLVFISHDLAAVARTAETVAVMYGGEIVEMGPVGQVLSDPKHPYTKGLLHARPTITGGELRKRLPMIPGNVPALADLPPGCRFSGRCAVELPHCAGTRPAIHAVGGSRSCACHRVPEVMDGAME</sequence>
<comment type="similarity">
    <text evidence="2">Belongs to the ABC transporter superfamily.</text>
</comment>
<evidence type="ECO:0000256" key="1">
    <source>
        <dbReference type="ARBA" id="ARBA00004417"/>
    </source>
</evidence>
<keyword evidence="6 9" id="KW-0067">ATP-binding</keyword>
<feature type="domain" description="ABC transporter" evidence="8">
    <location>
        <begin position="2"/>
        <end position="247"/>
    </location>
</feature>
<protein>
    <submittedName>
        <fullName evidence="9">ABC transporter ATP-binding protein</fullName>
    </submittedName>
</protein>
<evidence type="ECO:0000313" key="9">
    <source>
        <dbReference type="EMBL" id="MDK3016746.1"/>
    </source>
</evidence>
<keyword evidence="3" id="KW-0813">Transport</keyword>
<dbReference type="PROSITE" id="PS00211">
    <property type="entry name" value="ABC_TRANSPORTER_1"/>
    <property type="match status" value="1"/>
</dbReference>